<dbReference type="Proteomes" id="UP000485621">
    <property type="component" value="Unassembled WGS sequence"/>
</dbReference>
<sequence>MDILQEYLNFLNEGKKTTLTKVTRQAKIKRAIGSLSSQEAKKNKDPLYKKMIFHRDMYKKLKLQIRKKYQSRVRSRAFK</sequence>
<proteinExistence type="predicted"/>
<accession>A0A1V5ZLG6</accession>
<comment type="caution">
    <text evidence="1">The sequence shown here is derived from an EMBL/GenBank/DDBJ whole genome shotgun (WGS) entry which is preliminary data.</text>
</comment>
<name>A0A1V5ZLG6_9BACT</name>
<reference evidence="1" key="1">
    <citation type="submission" date="2017-02" db="EMBL/GenBank/DDBJ databases">
        <title>Delving into the versatile metabolic prowess of the omnipresent phylum Bacteroidetes.</title>
        <authorList>
            <person name="Nobu M.K."/>
            <person name="Mei R."/>
            <person name="Narihiro T."/>
            <person name="Kuroda K."/>
            <person name="Liu W.-T."/>
        </authorList>
    </citation>
    <scope>NUCLEOTIDE SEQUENCE</scope>
    <source>
        <strain evidence="1">ADurb.Bin160</strain>
    </source>
</reference>
<protein>
    <submittedName>
        <fullName evidence="1">Uncharacterized protein</fullName>
    </submittedName>
</protein>
<organism evidence="1">
    <name type="scientific">candidate division CPR1 bacterium ADurb.Bin160</name>
    <dbReference type="NCBI Taxonomy" id="1852826"/>
    <lineage>
        <taxon>Bacteria</taxon>
        <taxon>candidate division CPR1</taxon>
    </lineage>
</organism>
<dbReference type="EMBL" id="MWDB01000025">
    <property type="protein sequence ID" value="OQB41033.1"/>
    <property type="molecule type" value="Genomic_DNA"/>
</dbReference>
<gene>
    <name evidence="1" type="ORF">BWY04_01063</name>
</gene>
<dbReference type="AlphaFoldDB" id="A0A1V5ZLG6"/>
<evidence type="ECO:0000313" key="1">
    <source>
        <dbReference type="EMBL" id="OQB41033.1"/>
    </source>
</evidence>